<accession>A0A813CAX4</accession>
<dbReference type="OrthoDB" id="428456at2759"/>
<reference evidence="1" key="1">
    <citation type="submission" date="2021-02" db="EMBL/GenBank/DDBJ databases">
        <authorList>
            <person name="Dougan E. K."/>
            <person name="Rhodes N."/>
            <person name="Thang M."/>
            <person name="Chan C."/>
        </authorList>
    </citation>
    <scope>NUCLEOTIDE SEQUENCE</scope>
</reference>
<organism evidence="1 2">
    <name type="scientific">Symbiodinium necroappetens</name>
    <dbReference type="NCBI Taxonomy" id="1628268"/>
    <lineage>
        <taxon>Eukaryota</taxon>
        <taxon>Sar</taxon>
        <taxon>Alveolata</taxon>
        <taxon>Dinophyceae</taxon>
        <taxon>Suessiales</taxon>
        <taxon>Symbiodiniaceae</taxon>
        <taxon>Symbiodinium</taxon>
    </lineage>
</organism>
<comment type="caution">
    <text evidence="1">The sequence shown here is derived from an EMBL/GenBank/DDBJ whole genome shotgun (WGS) entry which is preliminary data.</text>
</comment>
<evidence type="ECO:0000313" key="1">
    <source>
        <dbReference type="EMBL" id="CAE7939687.1"/>
    </source>
</evidence>
<dbReference type="Proteomes" id="UP000601435">
    <property type="component" value="Unassembled WGS sequence"/>
</dbReference>
<sequence>MFAWYGTVKELIHQVHDTDVLDKLWMTLQHLGSQPAVGDMGPSAQEQYDALQTLRSYTLELAACHAWNHAIYTICLPYLFCCIHHKDLDQRRVGMQRIQEVWESILRAEAWEGDEKLSPVIKKALRQLMADLAFHKAQLSREIYESCRRENWAFDSEELREFSFLVFATPANTKFYLEDCFSHLSDVTKRFARHHKLTKWLKYFYMNTVPSHDDLEWDKLEPSYRDFLAAINRRATLCREACAKDQDMASNSRVFSMTEKFTLPQALNFTPSNLKKTEKNAGPFSNQVMTAATAFLMNIRQPTDGIEKAWAGNAKKAYALGALGT</sequence>
<evidence type="ECO:0000313" key="2">
    <source>
        <dbReference type="Proteomes" id="UP000601435"/>
    </source>
</evidence>
<dbReference type="EMBL" id="CAJNJA010089364">
    <property type="protein sequence ID" value="CAE7939687.1"/>
    <property type="molecule type" value="Genomic_DNA"/>
</dbReference>
<gene>
    <name evidence="1" type="ORF">SNEC2469_LOCUS33605</name>
</gene>
<proteinExistence type="predicted"/>
<dbReference type="AlphaFoldDB" id="A0A813CAX4"/>
<protein>
    <submittedName>
        <fullName evidence="1">Uncharacterized protein</fullName>
    </submittedName>
</protein>
<name>A0A813CAX4_9DINO</name>
<keyword evidence="2" id="KW-1185">Reference proteome</keyword>